<feature type="non-terminal residue" evidence="4">
    <location>
        <position position="176"/>
    </location>
</feature>
<evidence type="ECO:0000313" key="4">
    <source>
        <dbReference type="EMBL" id="KAJ8977875.1"/>
    </source>
</evidence>
<accession>A0ABQ9JI96</accession>
<feature type="domain" description="C-type lectin" evidence="3">
    <location>
        <begin position="45"/>
        <end position="171"/>
    </location>
</feature>
<dbReference type="SUPFAM" id="SSF56436">
    <property type="entry name" value="C-type lectin-like"/>
    <property type="match status" value="1"/>
</dbReference>
<dbReference type="CDD" id="cd00037">
    <property type="entry name" value="CLECT"/>
    <property type="match status" value="1"/>
</dbReference>
<dbReference type="Pfam" id="PF00059">
    <property type="entry name" value="Lectin_C"/>
    <property type="match status" value="1"/>
</dbReference>
<evidence type="ECO:0000256" key="2">
    <source>
        <dbReference type="SAM" id="Phobius"/>
    </source>
</evidence>
<feature type="transmembrane region" description="Helical" evidence="2">
    <location>
        <begin position="7"/>
        <end position="24"/>
    </location>
</feature>
<keyword evidence="5" id="KW-1185">Reference proteome</keyword>
<reference evidence="4" key="1">
    <citation type="journal article" date="2023" name="Insect Mol. Biol.">
        <title>Genome sequencing provides insights into the evolution of gene families encoding plant cell wall-degrading enzymes in longhorned beetles.</title>
        <authorList>
            <person name="Shin N.R."/>
            <person name="Okamura Y."/>
            <person name="Kirsch R."/>
            <person name="Pauchet Y."/>
        </authorList>
    </citation>
    <scope>NUCLEOTIDE SEQUENCE</scope>
    <source>
        <strain evidence="4">MMC_N1</strain>
    </source>
</reference>
<dbReference type="PANTHER" id="PTHR22803">
    <property type="entry name" value="MANNOSE, PHOSPHOLIPASE, LECTIN RECEPTOR RELATED"/>
    <property type="match status" value="1"/>
</dbReference>
<evidence type="ECO:0000313" key="5">
    <source>
        <dbReference type="Proteomes" id="UP001162164"/>
    </source>
</evidence>
<dbReference type="InterPro" id="IPR018378">
    <property type="entry name" value="C-type_lectin_CS"/>
</dbReference>
<keyword evidence="2" id="KW-0472">Membrane</keyword>
<organism evidence="4 5">
    <name type="scientific">Molorchus minor</name>
    <dbReference type="NCBI Taxonomy" id="1323400"/>
    <lineage>
        <taxon>Eukaryota</taxon>
        <taxon>Metazoa</taxon>
        <taxon>Ecdysozoa</taxon>
        <taxon>Arthropoda</taxon>
        <taxon>Hexapoda</taxon>
        <taxon>Insecta</taxon>
        <taxon>Pterygota</taxon>
        <taxon>Neoptera</taxon>
        <taxon>Endopterygota</taxon>
        <taxon>Coleoptera</taxon>
        <taxon>Polyphaga</taxon>
        <taxon>Cucujiformia</taxon>
        <taxon>Chrysomeloidea</taxon>
        <taxon>Cerambycidae</taxon>
        <taxon>Lamiinae</taxon>
        <taxon>Monochamini</taxon>
        <taxon>Molorchus</taxon>
    </lineage>
</organism>
<name>A0ABQ9JI96_9CUCU</name>
<keyword evidence="2" id="KW-0812">Transmembrane</keyword>
<sequence>MMPRIRLFVAVFIAVNIIMIFSVAEDSTPFTSVVLQRKRTNYLNFAGKTYYFGTVFRANFYRAMQFCRQQGMQLVSIQSKAENDRLGRFAEEIGEAPHGHYWLSGTNLAEENQWIWLSTGNNFVYSNWHPGEPSGTGSSNTSENCVEARHWGKGFTWNDLRCNAELNFICETLESC</sequence>
<dbReference type="InterPro" id="IPR016187">
    <property type="entry name" value="CTDL_fold"/>
</dbReference>
<evidence type="ECO:0000259" key="3">
    <source>
        <dbReference type="PROSITE" id="PS50041"/>
    </source>
</evidence>
<dbReference type="EMBL" id="JAPWTJ010000496">
    <property type="protein sequence ID" value="KAJ8977875.1"/>
    <property type="molecule type" value="Genomic_DNA"/>
</dbReference>
<dbReference type="PROSITE" id="PS50041">
    <property type="entry name" value="C_TYPE_LECTIN_2"/>
    <property type="match status" value="1"/>
</dbReference>
<gene>
    <name evidence="4" type="ORF">NQ317_016145</name>
</gene>
<keyword evidence="1" id="KW-1015">Disulfide bond</keyword>
<comment type="caution">
    <text evidence="4">The sequence shown here is derived from an EMBL/GenBank/DDBJ whole genome shotgun (WGS) entry which is preliminary data.</text>
</comment>
<protein>
    <recommendedName>
        <fullName evidence="3">C-type lectin domain-containing protein</fullName>
    </recommendedName>
</protein>
<dbReference type="SMART" id="SM00034">
    <property type="entry name" value="CLECT"/>
    <property type="match status" value="1"/>
</dbReference>
<dbReference type="InterPro" id="IPR016186">
    <property type="entry name" value="C-type_lectin-like/link_sf"/>
</dbReference>
<dbReference type="Gene3D" id="3.10.100.10">
    <property type="entry name" value="Mannose-Binding Protein A, subunit A"/>
    <property type="match status" value="1"/>
</dbReference>
<dbReference type="Proteomes" id="UP001162164">
    <property type="component" value="Unassembled WGS sequence"/>
</dbReference>
<proteinExistence type="predicted"/>
<dbReference type="InterPro" id="IPR050111">
    <property type="entry name" value="C-type_lectin/snaclec_domain"/>
</dbReference>
<dbReference type="InterPro" id="IPR001304">
    <property type="entry name" value="C-type_lectin-like"/>
</dbReference>
<dbReference type="PROSITE" id="PS00615">
    <property type="entry name" value="C_TYPE_LECTIN_1"/>
    <property type="match status" value="1"/>
</dbReference>
<evidence type="ECO:0000256" key="1">
    <source>
        <dbReference type="ARBA" id="ARBA00023157"/>
    </source>
</evidence>
<keyword evidence="2" id="KW-1133">Transmembrane helix</keyword>